<reference evidence="1" key="1">
    <citation type="submission" date="2020-05" db="EMBL/GenBank/DDBJ databases">
        <authorList>
            <person name="Chiriac C."/>
            <person name="Salcher M."/>
            <person name="Ghai R."/>
            <person name="Kavagutti S V."/>
        </authorList>
    </citation>
    <scope>NUCLEOTIDE SEQUENCE</scope>
</reference>
<organism evidence="1">
    <name type="scientific">freshwater metagenome</name>
    <dbReference type="NCBI Taxonomy" id="449393"/>
    <lineage>
        <taxon>unclassified sequences</taxon>
        <taxon>metagenomes</taxon>
        <taxon>ecological metagenomes</taxon>
    </lineage>
</organism>
<sequence>MGETTPTPGTAFTSWATTGLKPRKVVLVTIKSARKTPSTEALVDALVEAPRIDIAPTRARPIIKADAVDAVRRRLR</sequence>
<protein>
    <submittedName>
        <fullName evidence="1">Unannotated protein</fullName>
    </submittedName>
</protein>
<gene>
    <name evidence="1" type="ORF">UFOPK3024_00666</name>
</gene>
<dbReference type="EMBL" id="CAFAAK010000129">
    <property type="protein sequence ID" value="CAB4802144.1"/>
    <property type="molecule type" value="Genomic_DNA"/>
</dbReference>
<dbReference type="AlphaFoldDB" id="A0A6J6Y2K7"/>
<proteinExistence type="predicted"/>
<evidence type="ECO:0000313" key="1">
    <source>
        <dbReference type="EMBL" id="CAB4802144.1"/>
    </source>
</evidence>
<name>A0A6J6Y2K7_9ZZZZ</name>
<accession>A0A6J6Y2K7</accession>